<dbReference type="PROSITE" id="PS51085">
    <property type="entry name" value="2FE2S_FER_2"/>
    <property type="match status" value="1"/>
</dbReference>
<evidence type="ECO:0000256" key="2">
    <source>
        <dbReference type="ARBA" id="ARBA00005404"/>
    </source>
</evidence>
<feature type="domain" description="4Fe-4S Mo/W bis-MGD-type" evidence="12">
    <location>
        <begin position="222"/>
        <end position="278"/>
    </location>
</feature>
<dbReference type="PROSITE" id="PS51839">
    <property type="entry name" value="4FE4S_HC3"/>
    <property type="match status" value="1"/>
</dbReference>
<organism evidence="14 15">
    <name type="scientific">Ferrimicrobium acidiphilum</name>
    <dbReference type="NCBI Taxonomy" id="121039"/>
    <lineage>
        <taxon>Bacteria</taxon>
        <taxon>Bacillati</taxon>
        <taxon>Actinomycetota</taxon>
        <taxon>Acidimicrobiia</taxon>
        <taxon>Acidimicrobiales</taxon>
        <taxon>Acidimicrobiaceae</taxon>
        <taxon>Ferrimicrobium</taxon>
    </lineage>
</organism>
<dbReference type="Pfam" id="PF00384">
    <property type="entry name" value="Molybdopterin"/>
    <property type="match status" value="1"/>
</dbReference>
<keyword evidence="15" id="KW-1185">Reference proteome</keyword>
<keyword evidence="10" id="KW-0874">Quinone</keyword>
<keyword evidence="8 10" id="KW-0520">NAD</keyword>
<dbReference type="RefSeq" id="WP_298404010.1">
    <property type="nucleotide sequence ID" value="NZ_JBFSHR010000003.1"/>
</dbReference>
<dbReference type="Gene3D" id="3.10.20.740">
    <property type="match status" value="1"/>
</dbReference>
<evidence type="ECO:0000256" key="7">
    <source>
        <dbReference type="ARBA" id="ARBA00023014"/>
    </source>
</evidence>
<dbReference type="PROSITE" id="PS51669">
    <property type="entry name" value="4FE4S_MOW_BIS_MGD"/>
    <property type="match status" value="1"/>
</dbReference>
<dbReference type="PROSITE" id="PS00641">
    <property type="entry name" value="COMPLEX1_75K_1"/>
    <property type="match status" value="1"/>
</dbReference>
<evidence type="ECO:0000256" key="1">
    <source>
        <dbReference type="ARBA" id="ARBA00001966"/>
    </source>
</evidence>
<name>A0ABV3Y0S7_9ACTN</name>
<protein>
    <recommendedName>
        <fullName evidence="10">NADH-quinone oxidoreductase</fullName>
        <ecNumber evidence="10">7.1.1.-</ecNumber>
    </recommendedName>
</protein>
<dbReference type="InterPro" id="IPR001041">
    <property type="entry name" value="2Fe-2S_ferredoxin-type"/>
</dbReference>
<dbReference type="InterPro" id="IPR000283">
    <property type="entry name" value="NADH_UbQ_OxRdtase_75kDa_su_CS"/>
</dbReference>
<dbReference type="Pfam" id="PF04879">
    <property type="entry name" value="Molybdop_Fe4S4"/>
    <property type="match status" value="1"/>
</dbReference>
<dbReference type="Gene3D" id="3.40.50.740">
    <property type="match status" value="2"/>
</dbReference>
<evidence type="ECO:0000256" key="6">
    <source>
        <dbReference type="ARBA" id="ARBA00023004"/>
    </source>
</evidence>
<evidence type="ECO:0000313" key="14">
    <source>
        <dbReference type="EMBL" id="MEX6428561.1"/>
    </source>
</evidence>
<dbReference type="InterPro" id="IPR010228">
    <property type="entry name" value="NADH_UbQ_OxRdtase_Gsu"/>
</dbReference>
<evidence type="ECO:0000313" key="15">
    <source>
        <dbReference type="Proteomes" id="UP001560267"/>
    </source>
</evidence>
<dbReference type="SMART" id="SM00929">
    <property type="entry name" value="NADH-G_4Fe-4S_3"/>
    <property type="match status" value="1"/>
</dbReference>
<accession>A0ABV3Y0S7</accession>
<dbReference type="NCBIfam" id="TIGR01973">
    <property type="entry name" value="NuoG"/>
    <property type="match status" value="1"/>
</dbReference>
<evidence type="ECO:0000259" key="13">
    <source>
        <dbReference type="PROSITE" id="PS51839"/>
    </source>
</evidence>
<comment type="cofactor">
    <cofactor evidence="10">
        <name>[2Fe-2S] cluster</name>
        <dbReference type="ChEBI" id="CHEBI:190135"/>
    </cofactor>
    <text evidence="10">Binds 1 [2Fe-2S] cluster per subunit.</text>
</comment>
<dbReference type="InterPro" id="IPR036010">
    <property type="entry name" value="2Fe-2S_ferredoxin-like_sf"/>
</dbReference>
<dbReference type="SUPFAM" id="SSF54292">
    <property type="entry name" value="2Fe-2S ferredoxin-like"/>
    <property type="match status" value="1"/>
</dbReference>
<dbReference type="InterPro" id="IPR006963">
    <property type="entry name" value="Mopterin_OxRdtase_4Fe-4S_dom"/>
</dbReference>
<gene>
    <name evidence="14" type="primary">nuoG</name>
    <name evidence="14" type="ORF">AB6A68_01730</name>
</gene>
<dbReference type="PROSITE" id="PS00642">
    <property type="entry name" value="COMPLEX1_75K_2"/>
    <property type="match status" value="1"/>
</dbReference>
<comment type="cofactor">
    <cofactor evidence="1 10">
        <name>[4Fe-4S] cluster</name>
        <dbReference type="ChEBI" id="CHEBI:49883"/>
    </cofactor>
</comment>
<keyword evidence="3 10" id="KW-0004">4Fe-4S</keyword>
<keyword evidence="10" id="KW-0001">2Fe-2S</keyword>
<sequence>MPDELVSLTFDEHPFQAQKGTKLIDALDAAGIHVPRFCYHPRMSAVGMCRMCLVEVKGPRGVSLQPSCYIDVADGMEVFTESAAVKKAQHGVLEFLLANHPLDCPVCDKGGECPLQDQAFAHGSGETRFVEEKRHYAKPIPISRLIKLDRERCIQCDRCTRFADEIAGEPLIDFAGRGGALRIATFSNVDFDSYFSGNVAQICPVGALTTTPYRFKARPWDLVQSASTCMECDLGCQVSLQSSQNELTRMLGIDSDAINHSWLCDRGRFTTSAVNNLELRVARPRLRDQSRSAEVSWSKALRAAALSIKRTIDERGASAVAIVSGTSLSLETTYAWAKLASDVIRTNAVDGAADLRTDASLLLENPASINQALSASKLVLVNVDPKNELPVMHLRLRAAIRAGLSVIELNTTPTELTPIVDHAIALEPSRLGQAVDEVIAAIGDQVDDVVIVAGSRDRGFGAALNTRVLKDLLERLPGAKVLNGTPHGANAVAVGFTPNAPQVIRSSGGVTPSVSADAIVAGALRGDFGTLIVLDSELTRLGMSEADLEVLGERVTVIALSTFESATTHSAAIVLPLCAFGEEQGSTVNVEWRHLRLGRQVEPLGQARSGWMIAAELASMLGDELGFLTLADVMRDLNQSGGLLAGLGYEYFAESLDGPLFPLSRREEPCAPRILDPMATPGIASVDRQGANFAAGRVVEPTVATGFALDPGKSPQALVSAERGTGDVVRDPDPLAEDEFWLSLVPRLYDVSPSLSANPFLAAWVRDPVLKLSPLQGEQLGLMDGDRCRLIGAATVELGVELTKAFDLSVRSDSRVLVVDGLTPATLSLLENQSWIKVRVEKINGE</sequence>
<keyword evidence="6 10" id="KW-0408">Iron</keyword>
<dbReference type="EMBL" id="JBFSHR010000003">
    <property type="protein sequence ID" value="MEX6428561.1"/>
    <property type="molecule type" value="Genomic_DNA"/>
</dbReference>
<evidence type="ECO:0000256" key="3">
    <source>
        <dbReference type="ARBA" id="ARBA00022485"/>
    </source>
</evidence>
<feature type="domain" description="4Fe-4S His(Cys)3-ligated-type" evidence="13">
    <location>
        <begin position="84"/>
        <end position="123"/>
    </location>
</feature>
<dbReference type="InterPro" id="IPR019574">
    <property type="entry name" value="NADH_UbQ_OxRdtase_Gsu_4Fe4S-bd"/>
</dbReference>
<dbReference type="Gene3D" id="3.40.228.10">
    <property type="entry name" value="Dimethylsulfoxide Reductase, domain 2"/>
    <property type="match status" value="1"/>
</dbReference>
<comment type="similarity">
    <text evidence="2 10">Belongs to the complex I 75 kDa subunit family.</text>
</comment>
<dbReference type="SUPFAM" id="SSF54862">
    <property type="entry name" value="4Fe-4S ferredoxins"/>
    <property type="match status" value="1"/>
</dbReference>
<evidence type="ECO:0000256" key="9">
    <source>
        <dbReference type="ARBA" id="ARBA00047712"/>
    </source>
</evidence>
<evidence type="ECO:0000256" key="5">
    <source>
        <dbReference type="ARBA" id="ARBA00022967"/>
    </source>
</evidence>
<evidence type="ECO:0000256" key="4">
    <source>
        <dbReference type="ARBA" id="ARBA00022723"/>
    </source>
</evidence>
<feature type="domain" description="2Fe-2S ferredoxin-type" evidence="11">
    <location>
        <begin position="4"/>
        <end position="84"/>
    </location>
</feature>
<dbReference type="InterPro" id="IPR050123">
    <property type="entry name" value="Prok_molybdopt-oxidoreductase"/>
</dbReference>
<dbReference type="InterPro" id="IPR054351">
    <property type="entry name" value="NADH_UbQ_OxRdtase_ferredoxin"/>
</dbReference>
<dbReference type="CDD" id="cd00207">
    <property type="entry name" value="fer2"/>
    <property type="match status" value="1"/>
</dbReference>
<dbReference type="PANTHER" id="PTHR43105">
    <property type="entry name" value="RESPIRATORY NITRATE REDUCTASE"/>
    <property type="match status" value="1"/>
</dbReference>
<dbReference type="EC" id="7.1.1.-" evidence="10"/>
<keyword evidence="5 10" id="KW-1278">Translocase</keyword>
<proteinExistence type="inferred from homology"/>
<dbReference type="Gene3D" id="2.20.25.90">
    <property type="entry name" value="ADC-like domains"/>
    <property type="match status" value="1"/>
</dbReference>
<dbReference type="PANTHER" id="PTHR43105:SF13">
    <property type="entry name" value="NADH-UBIQUINONE OXIDOREDUCTASE 75 KDA SUBUNIT, MITOCHONDRIAL"/>
    <property type="match status" value="1"/>
</dbReference>
<dbReference type="Gene3D" id="3.30.70.20">
    <property type="match status" value="1"/>
</dbReference>
<dbReference type="Pfam" id="PF10588">
    <property type="entry name" value="NADH-G_4Fe-4S_3"/>
    <property type="match status" value="1"/>
</dbReference>
<reference evidence="14 15" key="1">
    <citation type="submission" date="2024-07" db="EMBL/GenBank/DDBJ databases">
        <title>Draft Genome Sequence of Ferrimicrobium acidiphilum Strain YE2023, Isolated from a Pulp of Bioleach Reactor.</title>
        <authorList>
            <person name="Elkina Y.A."/>
            <person name="Bulaeva A.G."/>
            <person name="Beletsky A.V."/>
            <person name="Mardanov A.V."/>
        </authorList>
    </citation>
    <scope>NUCLEOTIDE SEQUENCE [LARGE SCALE GENOMIC DNA]</scope>
    <source>
        <strain evidence="14 15">YE2023</strain>
    </source>
</reference>
<dbReference type="SUPFAM" id="SSF53706">
    <property type="entry name" value="Formate dehydrogenase/DMSO reductase, domains 1-3"/>
    <property type="match status" value="1"/>
</dbReference>
<evidence type="ECO:0000259" key="11">
    <source>
        <dbReference type="PROSITE" id="PS51085"/>
    </source>
</evidence>
<dbReference type="Proteomes" id="UP001560267">
    <property type="component" value="Unassembled WGS sequence"/>
</dbReference>
<dbReference type="PROSITE" id="PS00643">
    <property type="entry name" value="COMPLEX1_75K_3"/>
    <property type="match status" value="1"/>
</dbReference>
<evidence type="ECO:0000256" key="8">
    <source>
        <dbReference type="ARBA" id="ARBA00023027"/>
    </source>
</evidence>
<keyword evidence="7 10" id="KW-0411">Iron-sulfur</keyword>
<dbReference type="InterPro" id="IPR006656">
    <property type="entry name" value="Mopterin_OxRdtase"/>
</dbReference>
<comment type="catalytic activity">
    <reaction evidence="9 10">
        <text>a quinone + NADH + 5 H(+)(in) = a quinol + NAD(+) + 4 H(+)(out)</text>
        <dbReference type="Rhea" id="RHEA:57888"/>
        <dbReference type="ChEBI" id="CHEBI:15378"/>
        <dbReference type="ChEBI" id="CHEBI:24646"/>
        <dbReference type="ChEBI" id="CHEBI:57540"/>
        <dbReference type="ChEBI" id="CHEBI:57945"/>
        <dbReference type="ChEBI" id="CHEBI:132124"/>
    </reaction>
</comment>
<comment type="caution">
    <text evidence="14">The sequence shown here is derived from an EMBL/GenBank/DDBJ whole genome shotgun (WGS) entry which is preliminary data.</text>
</comment>
<evidence type="ECO:0000256" key="10">
    <source>
        <dbReference type="RuleBase" id="RU003525"/>
    </source>
</evidence>
<keyword evidence="4 10" id="KW-0479">Metal-binding</keyword>
<evidence type="ECO:0000259" key="12">
    <source>
        <dbReference type="PROSITE" id="PS51669"/>
    </source>
</evidence>
<dbReference type="Pfam" id="PF22117">
    <property type="entry name" value="Fer4_Nqo3"/>
    <property type="match status" value="1"/>
</dbReference>
<dbReference type="Pfam" id="PF13510">
    <property type="entry name" value="Fer2_4"/>
    <property type="match status" value="1"/>
</dbReference>
<comment type="function">
    <text evidence="10">NDH-1 shuttles electrons from NADH, via FMN and iron-sulfur (Fe-S) centers, to quinones in the respiratory chain. Couples the redox reaction to proton translocation (for every two electrons transferred, four hydrogen ions are translocated across the cytoplasmic membrane), and thus conserves the redox energy in a proton gradient.</text>
</comment>